<dbReference type="Pfam" id="PF00501">
    <property type="entry name" value="AMP-binding"/>
    <property type="match status" value="1"/>
</dbReference>
<name>A0ABW8GGU7_9GAMM</name>
<comment type="caution">
    <text evidence="3">The sequence shown here is derived from an EMBL/GenBank/DDBJ whole genome shotgun (WGS) entry which is preliminary data.</text>
</comment>
<dbReference type="Gene3D" id="3.40.50.12780">
    <property type="entry name" value="N-terminal domain of ligase-like"/>
    <property type="match status" value="1"/>
</dbReference>
<dbReference type="EMBL" id="JBIXLL010000033">
    <property type="protein sequence ID" value="MFJ5431949.1"/>
    <property type="molecule type" value="Genomic_DNA"/>
</dbReference>
<feature type="domain" description="AMP-dependent synthetase/ligase" evidence="1">
    <location>
        <begin position="225"/>
        <end position="272"/>
    </location>
</feature>
<evidence type="ECO:0000259" key="2">
    <source>
        <dbReference type="Pfam" id="PF00668"/>
    </source>
</evidence>
<dbReference type="InterPro" id="IPR042099">
    <property type="entry name" value="ANL_N_sf"/>
</dbReference>
<dbReference type="SUPFAM" id="SSF52777">
    <property type="entry name" value="CoA-dependent acyltransferases"/>
    <property type="match status" value="1"/>
</dbReference>
<protein>
    <submittedName>
        <fullName evidence="3">Condensation domain-containing protein</fullName>
    </submittedName>
</protein>
<sequence>SQQQGSTLFMTLLAGWSVVLSRLSGQDDIVIGTPVANRPRQELEGIVGFFVNTLALRTEPGQCHSVAELLEQVRERALSAYAHQALPFEQVVEALQPARSLSYSPIFQVMLSLNNTPSQALTLPDLALSAVERPQHSTHFDMTLSLTETENGLEGGLIYATDLFDRDTITRMVGYVENILMAMADDVTQPLHSLPMLPEAERRQALVDFNATDADLPSALVHHLFEQQAELTPDATAIVFEAQHITYDQLNRRANQLAHHLLTLGVKPDDRV</sequence>
<dbReference type="Pfam" id="PF00668">
    <property type="entry name" value="Condensation"/>
    <property type="match status" value="1"/>
</dbReference>
<dbReference type="Gene3D" id="3.30.559.10">
    <property type="entry name" value="Chloramphenicol acetyltransferase-like domain"/>
    <property type="match status" value="1"/>
</dbReference>
<dbReference type="Gene3D" id="3.30.559.30">
    <property type="entry name" value="Nonribosomal peptide synthetase, condensation domain"/>
    <property type="match status" value="1"/>
</dbReference>
<reference evidence="3 4" key="1">
    <citation type="submission" date="2024-10" db="EMBL/GenBank/DDBJ databases">
        <authorList>
            <person name="Lu C.-H."/>
        </authorList>
    </citation>
    <scope>NUCLEOTIDE SEQUENCE [LARGE SCALE GENOMIC DNA]</scope>
    <source>
        <strain evidence="3 4">22ZTDG03-2</strain>
    </source>
</reference>
<dbReference type="PANTHER" id="PTHR45527:SF1">
    <property type="entry name" value="FATTY ACID SYNTHASE"/>
    <property type="match status" value="1"/>
</dbReference>
<feature type="non-terminal residue" evidence="3">
    <location>
        <position position="272"/>
    </location>
</feature>
<evidence type="ECO:0000313" key="4">
    <source>
        <dbReference type="Proteomes" id="UP001617689"/>
    </source>
</evidence>
<proteinExistence type="predicted"/>
<gene>
    <name evidence="3" type="ORF">ACIPUP_22720</name>
</gene>
<accession>A0ABW8GGU7</accession>
<feature type="non-terminal residue" evidence="3">
    <location>
        <position position="1"/>
    </location>
</feature>
<dbReference type="SUPFAM" id="SSF56801">
    <property type="entry name" value="Acetyl-CoA synthetase-like"/>
    <property type="match status" value="1"/>
</dbReference>
<feature type="domain" description="Condensation" evidence="2">
    <location>
        <begin position="2"/>
        <end position="204"/>
    </location>
</feature>
<dbReference type="InterPro" id="IPR000873">
    <property type="entry name" value="AMP-dep_synth/lig_dom"/>
</dbReference>
<dbReference type="InterPro" id="IPR001242">
    <property type="entry name" value="Condensation_dom"/>
</dbReference>
<dbReference type="InterPro" id="IPR023213">
    <property type="entry name" value="CAT-like_dom_sf"/>
</dbReference>
<dbReference type="Proteomes" id="UP001617689">
    <property type="component" value="Unassembled WGS sequence"/>
</dbReference>
<dbReference type="PANTHER" id="PTHR45527">
    <property type="entry name" value="NONRIBOSOMAL PEPTIDE SYNTHETASE"/>
    <property type="match status" value="1"/>
</dbReference>
<evidence type="ECO:0000259" key="1">
    <source>
        <dbReference type="Pfam" id="PF00501"/>
    </source>
</evidence>
<keyword evidence="4" id="KW-1185">Reference proteome</keyword>
<evidence type="ECO:0000313" key="3">
    <source>
        <dbReference type="EMBL" id="MFJ5431949.1"/>
    </source>
</evidence>
<dbReference type="CDD" id="cd19531">
    <property type="entry name" value="LCL_NRPS-like"/>
    <property type="match status" value="1"/>
</dbReference>
<dbReference type="RefSeq" id="WP_400398609.1">
    <property type="nucleotide sequence ID" value="NZ_JBIXLL010000033.1"/>
</dbReference>
<organism evidence="3 4">
    <name type="scientific">Pectobacterium actinidiae</name>
    <dbReference type="NCBI Taxonomy" id="1507808"/>
    <lineage>
        <taxon>Bacteria</taxon>
        <taxon>Pseudomonadati</taxon>
        <taxon>Pseudomonadota</taxon>
        <taxon>Gammaproteobacteria</taxon>
        <taxon>Enterobacterales</taxon>
        <taxon>Pectobacteriaceae</taxon>
        <taxon>Pectobacterium</taxon>
    </lineage>
</organism>